<dbReference type="EMBL" id="CDMZ01000282">
    <property type="protein sequence ID" value="CEM10903.1"/>
    <property type="molecule type" value="Genomic_DNA"/>
</dbReference>
<feature type="region of interest" description="Disordered" evidence="1">
    <location>
        <begin position="482"/>
        <end position="577"/>
    </location>
</feature>
<reference evidence="2" key="1">
    <citation type="submission" date="2014-11" db="EMBL/GenBank/DDBJ databases">
        <authorList>
            <person name="Otto D Thomas"/>
            <person name="Naeem Raeece"/>
        </authorList>
    </citation>
    <scope>NUCLEOTIDE SEQUENCE</scope>
</reference>
<dbReference type="VEuPathDB" id="CryptoDB:Cvel_16356"/>
<protein>
    <submittedName>
        <fullName evidence="2">Uncharacterized protein</fullName>
    </submittedName>
</protein>
<accession>A0A0G4FCG2</accession>
<organism evidence="2">
    <name type="scientific">Chromera velia CCMP2878</name>
    <dbReference type="NCBI Taxonomy" id="1169474"/>
    <lineage>
        <taxon>Eukaryota</taxon>
        <taxon>Sar</taxon>
        <taxon>Alveolata</taxon>
        <taxon>Colpodellida</taxon>
        <taxon>Chromeraceae</taxon>
        <taxon>Chromera</taxon>
    </lineage>
</organism>
<gene>
    <name evidence="2" type="ORF">Cvel_16356</name>
</gene>
<name>A0A0G4FCG2_9ALVE</name>
<feature type="compositionally biased region" description="Gly residues" evidence="1">
    <location>
        <begin position="530"/>
        <end position="539"/>
    </location>
</feature>
<evidence type="ECO:0000313" key="2">
    <source>
        <dbReference type="EMBL" id="CEM10903.1"/>
    </source>
</evidence>
<proteinExistence type="predicted"/>
<evidence type="ECO:0000256" key="1">
    <source>
        <dbReference type="SAM" id="MobiDB-lite"/>
    </source>
</evidence>
<sequence>MSEGGEVFLLYVDPDNVPPPPPPGFVQTLRERRAQAEHEMRRDWERRMSTGVYVVRVASNVMRLMGRCAGSVWRVCCNLLAPVGSAAPYVFDAISTVVAWILLLSFFLIELLLRFTSERVEVAREFICSRVQKGLRSVMREQSPKGVVCYWDATPRSGGHPVGSSVGVHGDRDGGRQVWSGGFWCGGESPHLDPESRAYRRRVLEERRERREGLVAREVEEGKRVCRRLIFAFRFEVDDLLASIEEGKEVQRAQMNDLRVRLRGAMAARQEGLARSHPDMEGINVEADRVCEGFCQQMESRLALLCMDLRDSSHRLDYLNEQVMHSLDQQAMSLVEDVRILDPHLATSARRMYRKMASQTECEVSRAQREVEDFQKRAGKEIDKWKIENARRFNAWLGDVYSRWLEEERAWFAQRLDAWRSEMLRARATAILHWMNGLAGGGSRGSSDVGSDDGASSVYGNINGRLYRLPNVRMFSGSLTSGLSKRERDSFPVEKLETEEDGRNTRCPTCRHDARNNGESTVSGGMRSSGLGGAWGGSTFGASRSVLEGFGGSEVGDEVEHEGSNPPDGYSDQDRDL</sequence>
<feature type="compositionally biased region" description="Basic and acidic residues" evidence="1">
    <location>
        <begin position="484"/>
        <end position="516"/>
    </location>
</feature>
<dbReference type="AlphaFoldDB" id="A0A0G4FCG2"/>